<comment type="caution">
    <text evidence="1">The sequence shown here is derived from an EMBL/GenBank/DDBJ whole genome shotgun (WGS) entry which is preliminary data.</text>
</comment>
<reference evidence="2" key="1">
    <citation type="journal article" date="2019" name="Int. J. Syst. Evol. Microbiol.">
        <title>The Global Catalogue of Microorganisms (GCM) 10K type strain sequencing project: providing services to taxonomists for standard genome sequencing and annotation.</title>
        <authorList>
            <consortium name="The Broad Institute Genomics Platform"/>
            <consortium name="The Broad Institute Genome Sequencing Center for Infectious Disease"/>
            <person name="Wu L."/>
            <person name="Ma J."/>
        </authorList>
    </citation>
    <scope>NUCLEOTIDE SEQUENCE [LARGE SCALE GENOMIC DNA]</scope>
    <source>
        <strain evidence="2">JCM 18325</strain>
    </source>
</reference>
<keyword evidence="2" id="KW-1185">Reference proteome</keyword>
<dbReference type="SUPFAM" id="SSF50242">
    <property type="entry name" value="TIMP-like"/>
    <property type="match status" value="1"/>
</dbReference>
<name>A0ABP9C9N1_9FLAO</name>
<proteinExistence type="predicted"/>
<dbReference type="Proteomes" id="UP001501433">
    <property type="component" value="Unassembled WGS sequence"/>
</dbReference>
<evidence type="ECO:0000313" key="2">
    <source>
        <dbReference type="Proteomes" id="UP001501433"/>
    </source>
</evidence>
<gene>
    <name evidence="1" type="ORF">GCM10023330_12040</name>
</gene>
<evidence type="ECO:0008006" key="3">
    <source>
        <dbReference type="Google" id="ProtNLM"/>
    </source>
</evidence>
<evidence type="ECO:0000313" key="1">
    <source>
        <dbReference type="EMBL" id="GAA4807101.1"/>
    </source>
</evidence>
<dbReference type="Gene3D" id="2.40.50.120">
    <property type="match status" value="1"/>
</dbReference>
<organism evidence="1 2">
    <name type="scientific">Litoribaculum gwangyangense</name>
    <dbReference type="NCBI Taxonomy" id="1130722"/>
    <lineage>
        <taxon>Bacteria</taxon>
        <taxon>Pseudomonadati</taxon>
        <taxon>Bacteroidota</taxon>
        <taxon>Flavobacteriia</taxon>
        <taxon>Flavobacteriales</taxon>
        <taxon>Flavobacteriaceae</taxon>
        <taxon>Litoribaculum</taxon>
    </lineage>
</organism>
<accession>A0ABP9C9N1</accession>
<dbReference type="EMBL" id="BAABJW010000002">
    <property type="protein sequence ID" value="GAA4807101.1"/>
    <property type="molecule type" value="Genomic_DNA"/>
</dbReference>
<dbReference type="InterPro" id="IPR008993">
    <property type="entry name" value="TIMP-like_OB-fold"/>
</dbReference>
<sequence length="205" mass="23541">MFGLNKGCCTFATSDFPSENPRTQTRNFPYTNTLAIIMKNPIIITIFILIFSANKVYSCSCEKSSVKYGFEHSDLIFTGKVVEINEGKVYDSIPSSTEKGKYFVREINRIEFVFKVKELIKGKEKSDFITIVTSGGGGDCGNYFDLNSEHLIYSYETDLQVNTFDENNKVEPYFSTDLCTRTKNMNRTKKSEINRLKRLNKRNKK</sequence>
<protein>
    <recommendedName>
        <fullName evidence="3">CbiN domain protein</fullName>
    </recommendedName>
</protein>